<evidence type="ECO:0000313" key="1">
    <source>
        <dbReference type="EMBL" id="AMJ78141.1"/>
    </source>
</evidence>
<dbReference type="EMBL" id="CP013928">
    <property type="protein sequence ID" value="AMJ78141.1"/>
    <property type="molecule type" value="Genomic_DNA"/>
</dbReference>
<accession>A0AAC9F717</accession>
<organism evidence="1 3">
    <name type="scientific">Alteromonas mediterranea</name>
    <dbReference type="NCBI Taxonomy" id="314275"/>
    <lineage>
        <taxon>Bacteria</taxon>
        <taxon>Pseudomonadati</taxon>
        <taxon>Pseudomonadota</taxon>
        <taxon>Gammaproteobacteria</taxon>
        <taxon>Alteromonadales</taxon>
        <taxon>Alteromonadaceae</taxon>
        <taxon>Alteromonas/Salinimonas group</taxon>
        <taxon>Alteromonas</taxon>
    </lineage>
</organism>
<dbReference type="InterPro" id="IPR021607">
    <property type="entry name" value="DUF3224"/>
</dbReference>
<dbReference type="Pfam" id="PF11528">
    <property type="entry name" value="DUF3224"/>
    <property type="match status" value="1"/>
</dbReference>
<reference evidence="2 4" key="2">
    <citation type="submission" date="2016-11" db="EMBL/GenBank/DDBJ databases">
        <title>Networking in microbes: conjugative elements and plasmids in the genus Alteromonas.</title>
        <authorList>
            <person name="Lopez-Perez M."/>
            <person name="Ramon-Marco N."/>
            <person name="Rodriguez-Valera F."/>
        </authorList>
    </citation>
    <scope>NUCLEOTIDE SEQUENCE [LARGE SCALE GENOMIC DNA]</scope>
    <source>
        <strain evidence="2 4">CP48</strain>
    </source>
</reference>
<sequence>MEYKGSFAITKWDEDTLTEKPEGVKTSHATIAQTYSGDMSGESSLELLMSYQSQLAAKFTGFETFIGAVNGMRGAVTFLHHGKFENGVASSDFSVVEGSATGELAGKVISGSFVSGESGKANYVIEVLDS</sequence>
<dbReference type="InterPro" id="IPR023159">
    <property type="entry name" value="SO1590-like_sf"/>
</dbReference>
<dbReference type="EMBL" id="CP018024">
    <property type="protein sequence ID" value="APD89474.1"/>
    <property type="molecule type" value="Genomic_DNA"/>
</dbReference>
<dbReference type="Proteomes" id="UP000182101">
    <property type="component" value="Chromosome"/>
</dbReference>
<dbReference type="Proteomes" id="UP000061468">
    <property type="component" value="Chromosome"/>
</dbReference>
<reference evidence="1 3" key="1">
    <citation type="submission" date="2015-12" db="EMBL/GenBank/DDBJ databases">
        <title>Intraspecies pangenome expansion in the marine bacterium Alteromonas.</title>
        <authorList>
            <person name="Lopez-Perez M."/>
            <person name="Rodriguez-Valera F."/>
        </authorList>
    </citation>
    <scope>NUCLEOTIDE SEQUENCE [LARGE SCALE GENOMIC DNA]</scope>
    <source>
        <strain evidence="1 3">UM8</strain>
    </source>
</reference>
<dbReference type="OMA" id="VEFLMSY"/>
<dbReference type="Gene3D" id="2.40.350.10">
    <property type="entry name" value="SO1590-like"/>
    <property type="match status" value="1"/>
</dbReference>
<dbReference type="GeneID" id="56341910"/>
<protein>
    <recommendedName>
        <fullName evidence="5">DUF3224 domain-containing protein</fullName>
    </recommendedName>
</protein>
<dbReference type="AlphaFoldDB" id="A0AAC9F717"/>
<evidence type="ECO:0000313" key="4">
    <source>
        <dbReference type="Proteomes" id="UP000182101"/>
    </source>
</evidence>
<evidence type="ECO:0000313" key="3">
    <source>
        <dbReference type="Proteomes" id="UP000061468"/>
    </source>
</evidence>
<name>A0AAC9F717_9ALTE</name>
<dbReference type="RefSeq" id="WP_012517906.1">
    <property type="nucleotide sequence ID" value="NZ_CAKMLI010000008.1"/>
</dbReference>
<gene>
    <name evidence="1" type="ORF">AV942_07450</name>
    <name evidence="2" type="ORF">BM524_06490</name>
</gene>
<dbReference type="SUPFAM" id="SSF159238">
    <property type="entry name" value="SO1590-like"/>
    <property type="match status" value="1"/>
</dbReference>
<evidence type="ECO:0000313" key="2">
    <source>
        <dbReference type="EMBL" id="APD89474.1"/>
    </source>
</evidence>
<proteinExistence type="predicted"/>
<evidence type="ECO:0008006" key="5">
    <source>
        <dbReference type="Google" id="ProtNLM"/>
    </source>
</evidence>